<name>A0A9N7U4X8_PLEPL</name>
<organism evidence="2 3">
    <name type="scientific">Pleuronectes platessa</name>
    <name type="common">European plaice</name>
    <dbReference type="NCBI Taxonomy" id="8262"/>
    <lineage>
        <taxon>Eukaryota</taxon>
        <taxon>Metazoa</taxon>
        <taxon>Chordata</taxon>
        <taxon>Craniata</taxon>
        <taxon>Vertebrata</taxon>
        <taxon>Euteleostomi</taxon>
        <taxon>Actinopterygii</taxon>
        <taxon>Neopterygii</taxon>
        <taxon>Teleostei</taxon>
        <taxon>Neoteleostei</taxon>
        <taxon>Acanthomorphata</taxon>
        <taxon>Carangaria</taxon>
        <taxon>Pleuronectiformes</taxon>
        <taxon>Pleuronectoidei</taxon>
        <taxon>Pleuronectidae</taxon>
        <taxon>Pleuronectes</taxon>
    </lineage>
</organism>
<proteinExistence type="predicted"/>
<reference evidence="2" key="1">
    <citation type="submission" date="2020-03" db="EMBL/GenBank/DDBJ databases">
        <authorList>
            <person name="Weist P."/>
        </authorList>
    </citation>
    <scope>NUCLEOTIDE SEQUENCE</scope>
</reference>
<feature type="region of interest" description="Disordered" evidence="1">
    <location>
        <begin position="1"/>
        <end position="21"/>
    </location>
</feature>
<dbReference type="EMBL" id="CADEAL010000657">
    <property type="protein sequence ID" value="CAB1423448.1"/>
    <property type="molecule type" value="Genomic_DNA"/>
</dbReference>
<evidence type="ECO:0000313" key="3">
    <source>
        <dbReference type="Proteomes" id="UP001153269"/>
    </source>
</evidence>
<gene>
    <name evidence="2" type="ORF">PLEPLA_LOCUS11368</name>
</gene>
<evidence type="ECO:0000256" key="1">
    <source>
        <dbReference type="SAM" id="MobiDB-lite"/>
    </source>
</evidence>
<accession>A0A9N7U4X8</accession>
<dbReference type="Proteomes" id="UP001153269">
    <property type="component" value="Unassembled WGS sequence"/>
</dbReference>
<protein>
    <submittedName>
        <fullName evidence="2">Uncharacterized protein</fullName>
    </submittedName>
</protein>
<keyword evidence="3" id="KW-1185">Reference proteome</keyword>
<feature type="compositionally biased region" description="Basic and acidic residues" evidence="1">
    <location>
        <begin position="1"/>
        <end position="13"/>
    </location>
</feature>
<feature type="region of interest" description="Disordered" evidence="1">
    <location>
        <begin position="36"/>
        <end position="56"/>
    </location>
</feature>
<evidence type="ECO:0000313" key="2">
    <source>
        <dbReference type="EMBL" id="CAB1423448.1"/>
    </source>
</evidence>
<dbReference type="AlphaFoldDB" id="A0A9N7U4X8"/>
<feature type="compositionally biased region" description="Basic and acidic residues" evidence="1">
    <location>
        <begin position="36"/>
        <end position="48"/>
    </location>
</feature>
<comment type="caution">
    <text evidence="2">The sequence shown here is derived from an EMBL/GenBank/DDBJ whole genome shotgun (WGS) entry which is preliminary data.</text>
</comment>
<sequence>MKKQQLDSSERNEAQQQQQLKLISSPEAFNYHITIKLEHNPRRPRPEHGPPLQPTLTTAAEGNICCSLLLLTPPSSEGFEEVILSSHVAAFIFLKHRDNEQRSLGPHRAEQSRAERLSCCRRLFSSSSSRIFPCSYH</sequence>